<dbReference type="HOGENOM" id="CLU_634853_0_0_1"/>
<accession>D8Q5W4</accession>
<organism evidence="2">
    <name type="scientific">Schizophyllum commune (strain H4-8 / FGSC 9210)</name>
    <name type="common">Split gill fungus</name>
    <dbReference type="NCBI Taxonomy" id="578458"/>
    <lineage>
        <taxon>Eukaryota</taxon>
        <taxon>Fungi</taxon>
        <taxon>Dikarya</taxon>
        <taxon>Basidiomycota</taxon>
        <taxon>Agaricomycotina</taxon>
        <taxon>Agaricomycetes</taxon>
        <taxon>Agaricomycetidae</taxon>
        <taxon>Agaricales</taxon>
        <taxon>Schizophyllaceae</taxon>
        <taxon>Schizophyllum</taxon>
    </lineage>
</organism>
<dbReference type="Proteomes" id="UP000007431">
    <property type="component" value="Unassembled WGS sequence"/>
</dbReference>
<evidence type="ECO:0000313" key="2">
    <source>
        <dbReference type="Proteomes" id="UP000007431"/>
    </source>
</evidence>
<dbReference type="InParanoid" id="D8Q5W4"/>
<sequence>MSTSSLTVTAEASLLIRLSRLSSGMHAYEGPLPLTLLYQDDRRGQLEAATLLSLAAKDDIDVEAADDITHGPRTKIAVLFVTRTLIYTTVLVDFKCTSVGEVDAASRGIDRRRAGKTFRGIQARPGVITTLYGKTCCNSKGCLHVWDPSQPSCDFSLPSCPLADGFPIRCPVAHRRLANPTSIETASWCPRLSMMPVVLKVHRRVCPSDGQPGMGFDLTSATKIRLRSDRDLHTLLLSSLSKMTTRRPHLWMLPALILAGAIARAYTHLEFRISHVPSIFAPIGLHPEDLVKPRRLLPFPAMSKLELVFLEDSSRARRGRLPQMQIDTATNTAAARISLLIDAKGNECNKSDEELDLYELDDLPLLDGVCQEALPLFASVTFVWRQMYEDAVVFLQFSIVNPGRVAGAGELLITKRTPVYVGMSAANKSAPI</sequence>
<proteinExistence type="predicted"/>
<keyword evidence="2" id="KW-1185">Reference proteome</keyword>
<dbReference type="AlphaFoldDB" id="D8Q5W4"/>
<gene>
    <name evidence="1" type="ORF">SCHCODRAFT_235115</name>
</gene>
<reference evidence="1 2" key="1">
    <citation type="journal article" date="2010" name="Nat. Biotechnol.">
        <title>Genome sequence of the model mushroom Schizophyllum commune.</title>
        <authorList>
            <person name="Ohm R.A."/>
            <person name="de Jong J.F."/>
            <person name="Lugones L.G."/>
            <person name="Aerts A."/>
            <person name="Kothe E."/>
            <person name="Stajich J.E."/>
            <person name="de Vries R.P."/>
            <person name="Record E."/>
            <person name="Levasseur A."/>
            <person name="Baker S.E."/>
            <person name="Bartholomew K.A."/>
            <person name="Coutinho P.M."/>
            <person name="Erdmann S."/>
            <person name="Fowler T.J."/>
            <person name="Gathman A.C."/>
            <person name="Lombard V."/>
            <person name="Henrissat B."/>
            <person name="Knabe N."/>
            <person name="Kuees U."/>
            <person name="Lilly W.W."/>
            <person name="Lindquist E."/>
            <person name="Lucas S."/>
            <person name="Magnuson J.K."/>
            <person name="Piumi F."/>
            <person name="Raudaskoski M."/>
            <person name="Salamov A."/>
            <person name="Schmutz J."/>
            <person name="Schwarze F.W.M.R."/>
            <person name="vanKuyk P.A."/>
            <person name="Horton J.S."/>
            <person name="Grigoriev I.V."/>
            <person name="Woesten H.A.B."/>
        </authorList>
    </citation>
    <scope>NUCLEOTIDE SEQUENCE [LARGE SCALE GENOMIC DNA]</scope>
    <source>
        <strain evidence="2">H4-8 / FGSC 9210</strain>
    </source>
</reference>
<dbReference type="VEuPathDB" id="FungiDB:SCHCODRAFT_01095490"/>
<name>D8Q5W4_SCHCM</name>
<evidence type="ECO:0000313" key="1">
    <source>
        <dbReference type="EMBL" id="EFI97040.1"/>
    </source>
</evidence>
<dbReference type="EMBL" id="GL377306">
    <property type="protein sequence ID" value="EFI97040.1"/>
    <property type="molecule type" value="Genomic_DNA"/>
</dbReference>
<protein>
    <submittedName>
        <fullName evidence="1">Uncharacterized protein</fullName>
    </submittedName>
</protein>